<dbReference type="PANTHER" id="PTHR46696">
    <property type="entry name" value="P450, PUTATIVE (EUROFUNG)-RELATED"/>
    <property type="match status" value="1"/>
</dbReference>
<comment type="cofactor">
    <cofactor evidence="1">
        <name>heme</name>
        <dbReference type="ChEBI" id="CHEBI:30413"/>
    </cofactor>
</comment>
<dbReference type="RefSeq" id="WP_153824325.1">
    <property type="nucleotide sequence ID" value="NZ_WJIE01000018.1"/>
</dbReference>
<evidence type="ECO:0000256" key="6">
    <source>
        <dbReference type="ARBA" id="ARBA00023004"/>
    </source>
</evidence>
<dbReference type="FunFam" id="1.10.630.10:FF:000018">
    <property type="entry name" value="Cytochrome P450 monooxygenase"/>
    <property type="match status" value="1"/>
</dbReference>
<dbReference type="GO" id="GO:0005506">
    <property type="term" value="F:iron ion binding"/>
    <property type="evidence" value="ECO:0007669"/>
    <property type="project" value="InterPro"/>
</dbReference>
<dbReference type="Proteomes" id="UP000440224">
    <property type="component" value="Unassembled WGS sequence"/>
</dbReference>
<dbReference type="InterPro" id="IPR002397">
    <property type="entry name" value="Cyt_P450_B"/>
</dbReference>
<evidence type="ECO:0000256" key="3">
    <source>
        <dbReference type="ARBA" id="ARBA00022617"/>
    </source>
</evidence>
<dbReference type="GO" id="GO:0004497">
    <property type="term" value="F:monooxygenase activity"/>
    <property type="evidence" value="ECO:0007669"/>
    <property type="project" value="UniProtKB-KW"/>
</dbReference>
<protein>
    <submittedName>
        <fullName evidence="9">Cytochrome P450</fullName>
    </submittedName>
</protein>
<evidence type="ECO:0000256" key="5">
    <source>
        <dbReference type="ARBA" id="ARBA00023002"/>
    </source>
</evidence>
<dbReference type="SUPFAM" id="SSF48264">
    <property type="entry name" value="Cytochrome P450"/>
    <property type="match status" value="1"/>
</dbReference>
<keyword evidence="6 8" id="KW-0408">Iron</keyword>
<dbReference type="PRINTS" id="PR00359">
    <property type="entry name" value="BP450"/>
</dbReference>
<keyword evidence="3 8" id="KW-0349">Heme</keyword>
<reference evidence="9 10" key="1">
    <citation type="submission" date="2019-10" db="EMBL/GenBank/DDBJ databases">
        <title>A soil myxobacterium in the family Polyangiaceae.</title>
        <authorList>
            <person name="Li Y."/>
            <person name="Wang J."/>
        </authorList>
    </citation>
    <scope>NUCLEOTIDE SEQUENCE [LARGE SCALE GENOMIC DNA]</scope>
    <source>
        <strain evidence="9 10">DSM 14734</strain>
    </source>
</reference>
<dbReference type="Pfam" id="PF00067">
    <property type="entry name" value="p450"/>
    <property type="match status" value="1"/>
</dbReference>
<evidence type="ECO:0000313" key="10">
    <source>
        <dbReference type="Proteomes" id="UP000440224"/>
    </source>
</evidence>
<dbReference type="EMBL" id="WJIE01000018">
    <property type="protein sequence ID" value="MRG97543.1"/>
    <property type="molecule type" value="Genomic_DNA"/>
</dbReference>
<dbReference type="GO" id="GO:0020037">
    <property type="term" value="F:heme binding"/>
    <property type="evidence" value="ECO:0007669"/>
    <property type="project" value="InterPro"/>
</dbReference>
<dbReference type="PANTHER" id="PTHR46696:SF5">
    <property type="entry name" value="CYTOCHROME P450 BJ-1"/>
    <property type="match status" value="1"/>
</dbReference>
<organism evidence="9 10">
    <name type="scientific">Polyangium spumosum</name>
    <dbReference type="NCBI Taxonomy" id="889282"/>
    <lineage>
        <taxon>Bacteria</taxon>
        <taxon>Pseudomonadati</taxon>
        <taxon>Myxococcota</taxon>
        <taxon>Polyangia</taxon>
        <taxon>Polyangiales</taxon>
        <taxon>Polyangiaceae</taxon>
        <taxon>Polyangium</taxon>
    </lineage>
</organism>
<evidence type="ECO:0000256" key="2">
    <source>
        <dbReference type="ARBA" id="ARBA00010617"/>
    </source>
</evidence>
<gene>
    <name evidence="9" type="ORF">GF068_37280</name>
</gene>
<evidence type="ECO:0000256" key="8">
    <source>
        <dbReference type="RuleBase" id="RU000461"/>
    </source>
</evidence>
<dbReference type="PRINTS" id="PR00385">
    <property type="entry name" value="P450"/>
</dbReference>
<keyword evidence="10" id="KW-1185">Reference proteome</keyword>
<accession>A0A6N7PZX4</accession>
<evidence type="ECO:0000256" key="4">
    <source>
        <dbReference type="ARBA" id="ARBA00022723"/>
    </source>
</evidence>
<proteinExistence type="inferred from homology"/>
<dbReference type="Gene3D" id="1.10.630.10">
    <property type="entry name" value="Cytochrome P450"/>
    <property type="match status" value="1"/>
</dbReference>
<evidence type="ECO:0000256" key="1">
    <source>
        <dbReference type="ARBA" id="ARBA00001971"/>
    </source>
</evidence>
<sequence length="405" mass="44868">MSTTDISEQVLEYPFRAPNAVDPPEEWAKLRQGCPVAHIRLPSGDPAVLVTRMADVRQVLSDPRFTRSLAQEGASRITTNEGGSAFESKDAAELAGGEAHEKWRRFIMRWFTVKRIAAMQQSIEAMANQLIDAMVAKGAPADLVSELAFPLPVWVIAEILGIAVEDRDKLAYWSNTMLTLTQFTQEEVNNAQMEFHQYLARHIAKKRAEPGDDLLSDLIRAADQGEQINEKILFMTAQGVLVAGHETTSNMIGKMMGMLLSDRKRWEQLLAEPSLVRSAVEEVLRFDANAGFGLPRFVTEEIELSGTKVPSRTTVICNMAAANRDEKAFERADEMVLNRSPNAHITFGAGAHSCVGQALARTELQTVLSVLLRRLPTLELAVAPSELPRREGLLVGGIERVLVRW</sequence>
<keyword evidence="4 8" id="KW-0479">Metal-binding</keyword>
<dbReference type="OrthoDB" id="4511384at2"/>
<evidence type="ECO:0000313" key="9">
    <source>
        <dbReference type="EMBL" id="MRG97543.1"/>
    </source>
</evidence>
<dbReference type="PROSITE" id="PS00086">
    <property type="entry name" value="CYTOCHROME_P450"/>
    <property type="match status" value="1"/>
</dbReference>
<comment type="similarity">
    <text evidence="2 8">Belongs to the cytochrome P450 family.</text>
</comment>
<dbReference type="AlphaFoldDB" id="A0A6N7PZX4"/>
<name>A0A6N7PZX4_9BACT</name>
<keyword evidence="7 8" id="KW-0503">Monooxygenase</keyword>
<dbReference type="InterPro" id="IPR001128">
    <property type="entry name" value="Cyt_P450"/>
</dbReference>
<keyword evidence="5 8" id="KW-0560">Oxidoreductase</keyword>
<dbReference type="InterPro" id="IPR017972">
    <property type="entry name" value="Cyt_P450_CS"/>
</dbReference>
<dbReference type="InterPro" id="IPR036396">
    <property type="entry name" value="Cyt_P450_sf"/>
</dbReference>
<dbReference type="CDD" id="cd11031">
    <property type="entry name" value="Cyp158A-like"/>
    <property type="match status" value="1"/>
</dbReference>
<comment type="caution">
    <text evidence="9">The sequence shown here is derived from an EMBL/GenBank/DDBJ whole genome shotgun (WGS) entry which is preliminary data.</text>
</comment>
<evidence type="ECO:0000256" key="7">
    <source>
        <dbReference type="ARBA" id="ARBA00023033"/>
    </source>
</evidence>
<dbReference type="GO" id="GO:0016705">
    <property type="term" value="F:oxidoreductase activity, acting on paired donors, with incorporation or reduction of molecular oxygen"/>
    <property type="evidence" value="ECO:0007669"/>
    <property type="project" value="InterPro"/>
</dbReference>